<keyword evidence="2" id="KW-0695">RNA-directed DNA polymerase</keyword>
<comment type="caution">
    <text evidence="2">The sequence shown here is derived from an EMBL/GenBank/DDBJ whole genome shotgun (WGS) entry which is preliminary data.</text>
</comment>
<dbReference type="OrthoDB" id="6377262at2759"/>
<dbReference type="SUPFAM" id="SSF56672">
    <property type="entry name" value="DNA/RNA polymerases"/>
    <property type="match status" value="1"/>
</dbReference>
<evidence type="ECO:0000313" key="3">
    <source>
        <dbReference type="Proteomes" id="UP000770661"/>
    </source>
</evidence>
<evidence type="ECO:0000313" key="2">
    <source>
        <dbReference type="EMBL" id="KAG0724359.1"/>
    </source>
</evidence>
<dbReference type="AlphaFoldDB" id="A0A8J4YJI8"/>
<feature type="domain" description="Reverse transcriptase" evidence="1">
    <location>
        <begin position="1"/>
        <end position="166"/>
    </location>
</feature>
<accession>A0A8J4YJI8</accession>
<dbReference type="InterPro" id="IPR012337">
    <property type="entry name" value="RNaseH-like_sf"/>
</dbReference>
<dbReference type="Proteomes" id="UP000770661">
    <property type="component" value="Unassembled WGS sequence"/>
</dbReference>
<organism evidence="2 3">
    <name type="scientific">Chionoecetes opilio</name>
    <name type="common">Atlantic snow crab</name>
    <name type="synonym">Cancer opilio</name>
    <dbReference type="NCBI Taxonomy" id="41210"/>
    <lineage>
        <taxon>Eukaryota</taxon>
        <taxon>Metazoa</taxon>
        <taxon>Ecdysozoa</taxon>
        <taxon>Arthropoda</taxon>
        <taxon>Crustacea</taxon>
        <taxon>Multicrustacea</taxon>
        <taxon>Malacostraca</taxon>
        <taxon>Eumalacostraca</taxon>
        <taxon>Eucarida</taxon>
        <taxon>Decapoda</taxon>
        <taxon>Pleocyemata</taxon>
        <taxon>Brachyura</taxon>
        <taxon>Eubrachyura</taxon>
        <taxon>Majoidea</taxon>
        <taxon>Majidae</taxon>
        <taxon>Chionoecetes</taxon>
    </lineage>
</organism>
<dbReference type="GO" id="GO:0003964">
    <property type="term" value="F:RNA-directed DNA polymerase activity"/>
    <property type="evidence" value="ECO:0007669"/>
    <property type="project" value="UniProtKB-KW"/>
</dbReference>
<protein>
    <submittedName>
        <fullName evidence="2">Putative RNA-directed DNA polymerase from transposon BS</fullName>
    </submittedName>
</protein>
<dbReference type="InterPro" id="IPR000477">
    <property type="entry name" value="RT_dom"/>
</dbReference>
<sequence>MIFLISNRKAIVTFVDLEKAFELTNPTAILATLAGKGVKGKLLTWTMDFITERKGRVRFQGHYSDYKTFENSTPQGSILSPYLFNTLIEILVSLPLGDGCTIIGYADDLAVITTGTHYLRKAQNTLSTLDSKCQELGLKINFAKTRAIHFGSTKPSPPLSVNGTDIEWATCHPYLGVWMDKGLSFKPHVAAIKEKTRTRLCVMRSLTGLEGGANFKVLRTFYVQAIRSITDYSAPMLTTASPTQIQVLERIQNQALRISWVLPKWTKICTMTTEAHLPTISDRINTLNTALLHKVVTPPTKTSLLQRLQQALQQDEDLFTRKTWAKASAQGITSLNAQHLFHQHRPDRQHPAYMEPPPWNEMPWNISITQLSSKKASLSHPELRRQAQRAEKAAPQQGVEIYYTDGSVDPTTGRAAAAFVHPTSIGHFRLPDGSSTLQAELVGILKGL</sequence>
<reference evidence="2" key="1">
    <citation type="submission" date="2020-07" db="EMBL/GenBank/DDBJ databases">
        <title>The High-quality genome of the commercially important snow crab, Chionoecetes opilio.</title>
        <authorList>
            <person name="Jeong J.-H."/>
            <person name="Ryu S."/>
        </authorList>
    </citation>
    <scope>NUCLEOTIDE SEQUENCE</scope>
    <source>
        <strain evidence="2">MADBK_172401_WGS</strain>
        <tissue evidence="2">Digestive gland</tissue>
    </source>
</reference>
<evidence type="ECO:0000259" key="1">
    <source>
        <dbReference type="PROSITE" id="PS50878"/>
    </source>
</evidence>
<dbReference type="GO" id="GO:0042575">
    <property type="term" value="C:DNA polymerase complex"/>
    <property type="evidence" value="ECO:0007669"/>
    <property type="project" value="UniProtKB-ARBA"/>
</dbReference>
<dbReference type="InterPro" id="IPR043502">
    <property type="entry name" value="DNA/RNA_pol_sf"/>
</dbReference>
<dbReference type="Pfam" id="PF00078">
    <property type="entry name" value="RVT_1"/>
    <property type="match status" value="1"/>
</dbReference>
<dbReference type="SUPFAM" id="SSF53098">
    <property type="entry name" value="Ribonuclease H-like"/>
    <property type="match status" value="1"/>
</dbReference>
<gene>
    <name evidence="2" type="primary">RTase_21</name>
    <name evidence="2" type="ORF">GWK47_005184</name>
</gene>
<dbReference type="PANTHER" id="PTHR33332">
    <property type="entry name" value="REVERSE TRANSCRIPTASE DOMAIN-CONTAINING PROTEIN"/>
    <property type="match status" value="1"/>
</dbReference>
<name>A0A8J4YJI8_CHIOP</name>
<dbReference type="PROSITE" id="PS50878">
    <property type="entry name" value="RT_POL"/>
    <property type="match status" value="1"/>
</dbReference>
<keyword evidence="2" id="KW-0808">Transferase</keyword>
<dbReference type="EMBL" id="JACEEZ010007026">
    <property type="protein sequence ID" value="KAG0724359.1"/>
    <property type="molecule type" value="Genomic_DNA"/>
</dbReference>
<proteinExistence type="predicted"/>
<keyword evidence="3" id="KW-1185">Reference proteome</keyword>
<keyword evidence="2" id="KW-0548">Nucleotidyltransferase</keyword>